<name>A0A0D0CRD3_9AGAR</name>
<reference evidence="2 3" key="1">
    <citation type="submission" date="2014-04" db="EMBL/GenBank/DDBJ databases">
        <title>Evolutionary Origins and Diversification of the Mycorrhizal Mutualists.</title>
        <authorList>
            <consortium name="DOE Joint Genome Institute"/>
            <consortium name="Mycorrhizal Genomics Consortium"/>
            <person name="Kohler A."/>
            <person name="Kuo A."/>
            <person name="Nagy L.G."/>
            <person name="Floudas D."/>
            <person name="Copeland A."/>
            <person name="Barry K.W."/>
            <person name="Cichocki N."/>
            <person name="Veneault-Fourrey C."/>
            <person name="LaButti K."/>
            <person name="Lindquist E.A."/>
            <person name="Lipzen A."/>
            <person name="Lundell T."/>
            <person name="Morin E."/>
            <person name="Murat C."/>
            <person name="Riley R."/>
            <person name="Ohm R."/>
            <person name="Sun H."/>
            <person name="Tunlid A."/>
            <person name="Henrissat B."/>
            <person name="Grigoriev I.V."/>
            <person name="Hibbett D.S."/>
            <person name="Martin F."/>
        </authorList>
    </citation>
    <scope>NUCLEOTIDE SEQUENCE [LARGE SCALE GENOMIC DNA]</scope>
    <source>
        <strain evidence="2 3">FD-317 M1</strain>
    </source>
</reference>
<dbReference type="EMBL" id="KN834787">
    <property type="protein sequence ID" value="KIK58133.1"/>
    <property type="molecule type" value="Genomic_DNA"/>
</dbReference>
<organism evidence="2 3">
    <name type="scientific">Collybiopsis luxurians FD-317 M1</name>
    <dbReference type="NCBI Taxonomy" id="944289"/>
    <lineage>
        <taxon>Eukaryota</taxon>
        <taxon>Fungi</taxon>
        <taxon>Dikarya</taxon>
        <taxon>Basidiomycota</taxon>
        <taxon>Agaricomycotina</taxon>
        <taxon>Agaricomycetes</taxon>
        <taxon>Agaricomycetidae</taxon>
        <taxon>Agaricales</taxon>
        <taxon>Marasmiineae</taxon>
        <taxon>Omphalotaceae</taxon>
        <taxon>Collybiopsis</taxon>
        <taxon>Collybiopsis luxurians</taxon>
    </lineage>
</organism>
<keyword evidence="3" id="KW-1185">Reference proteome</keyword>
<dbReference type="InterPro" id="IPR031350">
    <property type="entry name" value="Goodbye_dom"/>
</dbReference>
<accession>A0A0D0CRD3</accession>
<sequence length="116" mass="12704">MTERQSLPVTPAIASAMNTNVAPTPPSSFEGLWEKAVADYFQQTGRNFNRDQIAQFASCRSVDDVIQILQTQSKGLEAFRKKGKDIRDVLKPVVRLVQLFNDTAAAVAAGVCDSMD</sequence>
<dbReference type="AlphaFoldDB" id="A0A0D0CRD3"/>
<feature type="domain" description="Fungal STAND N-terminal Goodbye" evidence="1">
    <location>
        <begin position="33"/>
        <end position="110"/>
    </location>
</feature>
<evidence type="ECO:0000259" key="1">
    <source>
        <dbReference type="Pfam" id="PF17109"/>
    </source>
</evidence>
<protein>
    <recommendedName>
        <fullName evidence="1">Fungal STAND N-terminal Goodbye domain-containing protein</fullName>
    </recommendedName>
</protein>
<evidence type="ECO:0000313" key="3">
    <source>
        <dbReference type="Proteomes" id="UP000053593"/>
    </source>
</evidence>
<dbReference type="HOGENOM" id="CLU_150158_0_0_1"/>
<proteinExistence type="predicted"/>
<dbReference type="Proteomes" id="UP000053593">
    <property type="component" value="Unassembled WGS sequence"/>
</dbReference>
<gene>
    <name evidence="2" type="ORF">GYMLUDRAFT_707410</name>
</gene>
<dbReference type="OrthoDB" id="3168667at2759"/>
<evidence type="ECO:0000313" key="2">
    <source>
        <dbReference type="EMBL" id="KIK58133.1"/>
    </source>
</evidence>
<dbReference type="Pfam" id="PF17109">
    <property type="entry name" value="Goodbye"/>
    <property type="match status" value="1"/>
</dbReference>